<accession>Q13SS7</accession>
<organism evidence="1 2">
    <name type="scientific">Paraburkholderia xenovorans (strain LB400)</name>
    <dbReference type="NCBI Taxonomy" id="266265"/>
    <lineage>
        <taxon>Bacteria</taxon>
        <taxon>Pseudomonadati</taxon>
        <taxon>Pseudomonadota</taxon>
        <taxon>Betaproteobacteria</taxon>
        <taxon>Burkholderiales</taxon>
        <taxon>Burkholderiaceae</taxon>
        <taxon>Paraburkholderia</taxon>
    </lineage>
</organism>
<evidence type="ECO:0000313" key="2">
    <source>
        <dbReference type="Proteomes" id="UP000001817"/>
    </source>
</evidence>
<reference evidence="1 2" key="1">
    <citation type="journal article" date="2006" name="Proc. Natl. Acad. Sci. U.S.A.">
        <title>Burkholderia xenovorans LB400 harbors a multi-replicon, 9.73-Mbp genome shaped for versatility.</title>
        <authorList>
            <person name="Chain P.S."/>
            <person name="Denef V.J."/>
            <person name="Konstantinidis K.T."/>
            <person name="Vergez L.M."/>
            <person name="Agullo L."/>
            <person name="Reyes V.L."/>
            <person name="Hauser L."/>
            <person name="Cordova M."/>
            <person name="Gomez L."/>
            <person name="Gonzalez M."/>
            <person name="Land M."/>
            <person name="Lao V."/>
            <person name="Larimer F."/>
            <person name="LiPuma J.J."/>
            <person name="Mahenthiralingam E."/>
            <person name="Malfatti S.A."/>
            <person name="Marx C.J."/>
            <person name="Parnell J.J."/>
            <person name="Ramette A."/>
            <person name="Richardson P."/>
            <person name="Seeger M."/>
            <person name="Smith D."/>
            <person name="Spilker T."/>
            <person name="Sul W.J."/>
            <person name="Tsoi T.V."/>
            <person name="Ulrich L.E."/>
            <person name="Zhulin I.B."/>
            <person name="Tiedje J.M."/>
        </authorList>
    </citation>
    <scope>NUCLEOTIDE SEQUENCE [LARGE SCALE GENOMIC DNA]</scope>
    <source>
        <strain evidence="1 2">LB400</strain>
    </source>
</reference>
<gene>
    <name evidence="1" type="ORF">Bxe_A0066</name>
</gene>
<keyword evidence="2" id="KW-1185">Reference proteome</keyword>
<proteinExistence type="predicted"/>
<dbReference type="Proteomes" id="UP000001817">
    <property type="component" value="Chromosome 1"/>
</dbReference>
<dbReference type="eggNOG" id="ENOG5032ZWY">
    <property type="taxonomic scope" value="Bacteria"/>
</dbReference>
<dbReference type="AlphaFoldDB" id="Q13SS7"/>
<name>Q13SS7_PARXL</name>
<sequence>MPIDAPPPGTSTSVHPYELGVLDRALTDELTGEFLKNVDEIATELITGFGLKHSLAVAGLQTPLLRWMDFRLRTIDPRPRQIYASDNFPKSLDEPTVKALRSIEQAIRNGDDINPFQGKGLLRFDSSGKNRSERTDLLWADWGIHHLHLGEASTDQYFSSRSNYLLFAMFFADAALFIDVLPHSGDPLLFAREDLIRVVARNWPVVVEPYRLRGTLIPERQFDDNDRKMLRKSGIEAPLIIGGKAYSSPGRGVTSASTPGKVTDAMFRLRRNLRFLAQQVLEPEGQFLAPFDEESRRDCQFSLRLCPEGLVVYERSRDHAWTLPDAKFDGNDTYFAEISDALSPPWAKQSIQEAITRAQAQIAPS</sequence>
<dbReference type="EMBL" id="CP000270">
    <property type="protein sequence ID" value="ABE32862.1"/>
    <property type="molecule type" value="Genomic_DNA"/>
</dbReference>
<protein>
    <submittedName>
        <fullName evidence="1">Uncharacterized protein</fullName>
    </submittedName>
</protein>
<dbReference type="KEGG" id="bxe:Bxe_A0066"/>
<evidence type="ECO:0000313" key="1">
    <source>
        <dbReference type="EMBL" id="ABE32862.1"/>
    </source>
</evidence>